<dbReference type="EMBL" id="JACGWN010000008">
    <property type="protein sequence ID" value="KAL0439627.1"/>
    <property type="molecule type" value="Genomic_DNA"/>
</dbReference>
<gene>
    <name evidence="2" type="ORF">Slati_2445700</name>
</gene>
<evidence type="ECO:0008006" key="3">
    <source>
        <dbReference type="Google" id="ProtNLM"/>
    </source>
</evidence>
<feature type="compositionally biased region" description="Basic residues" evidence="1">
    <location>
        <begin position="256"/>
        <end position="268"/>
    </location>
</feature>
<reference evidence="2" key="2">
    <citation type="journal article" date="2024" name="Plant">
        <title>Genomic evolution and insights into agronomic trait innovations of Sesamum species.</title>
        <authorList>
            <person name="Miao H."/>
            <person name="Wang L."/>
            <person name="Qu L."/>
            <person name="Liu H."/>
            <person name="Sun Y."/>
            <person name="Le M."/>
            <person name="Wang Q."/>
            <person name="Wei S."/>
            <person name="Zheng Y."/>
            <person name="Lin W."/>
            <person name="Duan Y."/>
            <person name="Cao H."/>
            <person name="Xiong S."/>
            <person name="Wang X."/>
            <person name="Wei L."/>
            <person name="Li C."/>
            <person name="Ma Q."/>
            <person name="Ju M."/>
            <person name="Zhao R."/>
            <person name="Li G."/>
            <person name="Mu C."/>
            <person name="Tian Q."/>
            <person name="Mei H."/>
            <person name="Zhang T."/>
            <person name="Gao T."/>
            <person name="Zhang H."/>
        </authorList>
    </citation>
    <scope>NUCLEOTIDE SEQUENCE</scope>
    <source>
        <strain evidence="2">KEN1</strain>
    </source>
</reference>
<dbReference type="AlphaFoldDB" id="A0AAW2WD99"/>
<reference evidence="2" key="1">
    <citation type="submission" date="2020-06" db="EMBL/GenBank/DDBJ databases">
        <authorList>
            <person name="Li T."/>
            <person name="Hu X."/>
            <person name="Zhang T."/>
            <person name="Song X."/>
            <person name="Zhang H."/>
            <person name="Dai N."/>
            <person name="Sheng W."/>
            <person name="Hou X."/>
            <person name="Wei L."/>
        </authorList>
    </citation>
    <scope>NUCLEOTIDE SEQUENCE</scope>
    <source>
        <strain evidence="2">KEN1</strain>
        <tissue evidence="2">Leaf</tissue>
    </source>
</reference>
<evidence type="ECO:0000256" key="1">
    <source>
        <dbReference type="SAM" id="MobiDB-lite"/>
    </source>
</evidence>
<proteinExistence type="predicted"/>
<protein>
    <recommendedName>
        <fullName evidence="3">Retrotransposon gag protein</fullName>
    </recommendedName>
</protein>
<sequence length="338" mass="38391">MNHNYPEGNQLNTPIFLVKASMSIGEDSNNWWKVALIIKFQHLLIQYFYEGLTKANRSLVDAASGGGPQQIKTCGICTSLGYFTDVCPTLHEESTENADAVGGFFGQQRRYDPFSNTYNPGWRDHPNLRYGNQSHNFQKPPQTNPNFGMPLEDIVKTLALSTQQFQQETHKFQQETRASIQNLESQVSQLASSISRLESQGKLPSQTIINPKQNAGAITLCGKKELQFEHSTRRGHAQKNRIENSVVRGHAEQGKTGKKLRNSPKQAKKSNQVGEEHPKVFVPKLPFPERFFKSEEEKEILETLRKVEVNIPLLDAIKQLPLYAKFLKELCQQNQIER</sequence>
<feature type="region of interest" description="Disordered" evidence="1">
    <location>
        <begin position="246"/>
        <end position="279"/>
    </location>
</feature>
<accession>A0AAW2WD99</accession>
<comment type="caution">
    <text evidence="2">The sequence shown here is derived from an EMBL/GenBank/DDBJ whole genome shotgun (WGS) entry which is preliminary data.</text>
</comment>
<organism evidence="2">
    <name type="scientific">Sesamum latifolium</name>
    <dbReference type="NCBI Taxonomy" id="2727402"/>
    <lineage>
        <taxon>Eukaryota</taxon>
        <taxon>Viridiplantae</taxon>
        <taxon>Streptophyta</taxon>
        <taxon>Embryophyta</taxon>
        <taxon>Tracheophyta</taxon>
        <taxon>Spermatophyta</taxon>
        <taxon>Magnoliopsida</taxon>
        <taxon>eudicotyledons</taxon>
        <taxon>Gunneridae</taxon>
        <taxon>Pentapetalae</taxon>
        <taxon>asterids</taxon>
        <taxon>lamiids</taxon>
        <taxon>Lamiales</taxon>
        <taxon>Pedaliaceae</taxon>
        <taxon>Sesamum</taxon>
    </lineage>
</organism>
<name>A0AAW2WD99_9LAMI</name>
<evidence type="ECO:0000313" key="2">
    <source>
        <dbReference type="EMBL" id="KAL0439627.1"/>
    </source>
</evidence>